<dbReference type="AlphaFoldDB" id="A0A1F5ZZA6"/>
<dbReference type="Gene3D" id="3.40.50.1010">
    <property type="entry name" value="5'-nuclease"/>
    <property type="match status" value="1"/>
</dbReference>
<dbReference type="Proteomes" id="UP000177871">
    <property type="component" value="Unassembled WGS sequence"/>
</dbReference>
<dbReference type="SMART" id="SM00670">
    <property type="entry name" value="PINc"/>
    <property type="match status" value="1"/>
</dbReference>
<sequence>MTKVFLDTNVWLRFFLKDTDQFRPVENLISQIEEGRFLAYTSSIVFLEIVFVLEKTYGLSGKQILDYLDSIKEVRNITLLEKTDTPLAIEYFQKYGIKYADCLIASQIRKGMILVSFDKEFLKIKEINVKTPDQVEIQVHREIMESE</sequence>
<dbReference type="STRING" id="1798381.A2721_02095"/>
<gene>
    <name evidence="2" type="ORF">A2721_02095</name>
</gene>
<evidence type="ECO:0000313" key="2">
    <source>
        <dbReference type="EMBL" id="OGG17790.1"/>
    </source>
</evidence>
<protein>
    <recommendedName>
        <fullName evidence="1">PIN domain-containing protein</fullName>
    </recommendedName>
</protein>
<accession>A0A1F5ZZA6</accession>
<evidence type="ECO:0000259" key="1">
    <source>
        <dbReference type="SMART" id="SM00670"/>
    </source>
</evidence>
<dbReference type="PANTHER" id="PTHR38826:SF5">
    <property type="entry name" value="RIBONUCLEASE VAPC13"/>
    <property type="match status" value="1"/>
</dbReference>
<dbReference type="InterPro" id="IPR052106">
    <property type="entry name" value="PINc/VapC_TA"/>
</dbReference>
<dbReference type="PANTHER" id="PTHR38826">
    <property type="entry name" value="RIBONUCLEASE VAPC13"/>
    <property type="match status" value="1"/>
</dbReference>
<dbReference type="InterPro" id="IPR002716">
    <property type="entry name" value="PIN_dom"/>
</dbReference>
<evidence type="ECO:0000313" key="3">
    <source>
        <dbReference type="Proteomes" id="UP000177871"/>
    </source>
</evidence>
<comment type="caution">
    <text evidence="2">The sequence shown here is derived from an EMBL/GenBank/DDBJ whole genome shotgun (WGS) entry which is preliminary data.</text>
</comment>
<dbReference type="EMBL" id="MFJK01000016">
    <property type="protein sequence ID" value="OGG17790.1"/>
    <property type="molecule type" value="Genomic_DNA"/>
</dbReference>
<dbReference type="SUPFAM" id="SSF88723">
    <property type="entry name" value="PIN domain-like"/>
    <property type="match status" value="1"/>
</dbReference>
<reference evidence="2 3" key="1">
    <citation type="journal article" date="2016" name="Nat. Commun.">
        <title>Thousands of microbial genomes shed light on interconnected biogeochemical processes in an aquifer system.</title>
        <authorList>
            <person name="Anantharaman K."/>
            <person name="Brown C.T."/>
            <person name="Hug L.A."/>
            <person name="Sharon I."/>
            <person name="Castelle C.J."/>
            <person name="Probst A.J."/>
            <person name="Thomas B.C."/>
            <person name="Singh A."/>
            <person name="Wilkins M.J."/>
            <person name="Karaoz U."/>
            <person name="Brodie E.L."/>
            <person name="Williams K.H."/>
            <person name="Hubbard S.S."/>
            <person name="Banfield J.F."/>
        </authorList>
    </citation>
    <scope>NUCLEOTIDE SEQUENCE [LARGE SCALE GENOMIC DNA]</scope>
</reference>
<organism evidence="2 3">
    <name type="scientific">Candidatus Gottesmanbacteria bacterium RIFCSPHIGHO2_01_FULL_47_48</name>
    <dbReference type="NCBI Taxonomy" id="1798381"/>
    <lineage>
        <taxon>Bacteria</taxon>
        <taxon>Candidatus Gottesmaniibacteriota</taxon>
    </lineage>
</organism>
<dbReference type="Pfam" id="PF01850">
    <property type="entry name" value="PIN"/>
    <property type="match status" value="1"/>
</dbReference>
<dbReference type="InterPro" id="IPR029060">
    <property type="entry name" value="PIN-like_dom_sf"/>
</dbReference>
<name>A0A1F5ZZA6_9BACT</name>
<feature type="domain" description="PIN" evidence="1">
    <location>
        <begin position="2"/>
        <end position="123"/>
    </location>
</feature>
<proteinExistence type="predicted"/>